<reference evidence="3" key="1">
    <citation type="submission" date="2017-09" db="EMBL/GenBank/DDBJ databases">
        <title>Depth-based differentiation of microbial function through sediment-hosted aquifers and enrichment of novel symbionts in the deep terrestrial subsurface.</title>
        <authorList>
            <person name="Probst A.J."/>
            <person name="Ladd B."/>
            <person name="Jarett J.K."/>
            <person name="Geller-Mcgrath D.E."/>
            <person name="Sieber C.M.K."/>
            <person name="Emerson J.B."/>
            <person name="Anantharaman K."/>
            <person name="Thomas B.C."/>
            <person name="Malmstrom R."/>
            <person name="Stieglmeier M."/>
            <person name="Klingl A."/>
            <person name="Woyke T."/>
            <person name="Ryan C.M."/>
            <person name="Banfield J.F."/>
        </authorList>
    </citation>
    <scope>NUCLEOTIDE SEQUENCE [LARGE SCALE GENOMIC DNA]</scope>
</reference>
<sequence length="172" mass="18207">MMCHRLSELNPSLSVPTQSGQGATAMIQQLTTFAAILAALLFFPFTACGDNSPGQAGSDTYSSDSGKADSPYPTDTSSIPKAADTVPAAQGCETYPWLYEHIGDTITCALENGIGTTGQCTLELYESEGVCVAKCTPSFHVYVSDLVKTDTGFQLERPLGMERCSFGGILIE</sequence>
<dbReference type="Proteomes" id="UP000230078">
    <property type="component" value="Unassembled WGS sequence"/>
</dbReference>
<evidence type="ECO:0000313" key="3">
    <source>
        <dbReference type="Proteomes" id="UP000230078"/>
    </source>
</evidence>
<evidence type="ECO:0000256" key="1">
    <source>
        <dbReference type="SAM" id="MobiDB-lite"/>
    </source>
</evidence>
<feature type="region of interest" description="Disordered" evidence="1">
    <location>
        <begin position="56"/>
        <end position="82"/>
    </location>
</feature>
<gene>
    <name evidence="2" type="ORF">COX83_00955</name>
</gene>
<accession>A0A2M7V5B6</accession>
<comment type="caution">
    <text evidence="2">The sequence shown here is derived from an EMBL/GenBank/DDBJ whole genome shotgun (WGS) entry which is preliminary data.</text>
</comment>
<name>A0A2M7V5B6_9BACT</name>
<organism evidence="2 3">
    <name type="scientific">Candidatus Magasanikbacteria bacterium CG_4_10_14_0_2_um_filter_41_31</name>
    <dbReference type="NCBI Taxonomy" id="1974639"/>
    <lineage>
        <taxon>Bacteria</taxon>
        <taxon>Candidatus Magasanikiibacteriota</taxon>
    </lineage>
</organism>
<dbReference type="AlphaFoldDB" id="A0A2M7V5B6"/>
<evidence type="ECO:0000313" key="2">
    <source>
        <dbReference type="EMBL" id="PIZ93776.1"/>
    </source>
</evidence>
<feature type="compositionally biased region" description="Polar residues" evidence="1">
    <location>
        <begin position="56"/>
        <end position="65"/>
    </location>
</feature>
<protein>
    <submittedName>
        <fullName evidence="2">Uncharacterized protein</fullName>
    </submittedName>
</protein>
<proteinExistence type="predicted"/>
<dbReference type="EMBL" id="PFPI01000014">
    <property type="protein sequence ID" value="PIZ93776.1"/>
    <property type="molecule type" value="Genomic_DNA"/>
</dbReference>